<keyword evidence="1" id="KW-1133">Transmembrane helix</keyword>
<accession>A0A750KKJ7</accession>
<dbReference type="EMBL" id="DAAVPB010000005">
    <property type="protein sequence ID" value="HAF6368809.1"/>
    <property type="molecule type" value="Genomic_DNA"/>
</dbReference>
<dbReference type="InterPro" id="IPR024402">
    <property type="entry name" value="DUF2726"/>
</dbReference>
<keyword evidence="1" id="KW-0472">Membrane</keyword>
<evidence type="ECO:0000259" key="2">
    <source>
        <dbReference type="Pfam" id="PF10881"/>
    </source>
</evidence>
<sequence length="192" mass="23084">MCWVEDILRCEMMWFFCVLILLFFLVIIPFFKLKNSNLYNTDKKNKVKATDIMSNNNNSFERKPFLTKREREFFNNLRGDLKSEYYVFSQVRVVDIITPNKQIIESSREFNALFRQVSQWHCDFLIINRDFNVELAIELDDSTHNHPKRKRRDEIFNTAFSHSGITLIRVCDYRQFLNLPQCSLFLKNNDSI</sequence>
<organism evidence="3">
    <name type="scientific">Salmonella enterica</name>
    <name type="common">Salmonella choleraesuis</name>
    <dbReference type="NCBI Taxonomy" id="28901"/>
    <lineage>
        <taxon>Bacteria</taxon>
        <taxon>Pseudomonadati</taxon>
        <taxon>Pseudomonadota</taxon>
        <taxon>Gammaproteobacteria</taxon>
        <taxon>Enterobacterales</taxon>
        <taxon>Enterobacteriaceae</taxon>
        <taxon>Salmonella</taxon>
    </lineage>
</organism>
<keyword evidence="1" id="KW-0812">Transmembrane</keyword>
<reference evidence="3" key="2">
    <citation type="submission" date="2020-02" db="EMBL/GenBank/DDBJ databases">
        <authorList>
            <consortium name="NCBI Pathogen Detection Project"/>
        </authorList>
    </citation>
    <scope>NUCLEOTIDE SEQUENCE</scope>
    <source>
        <strain evidence="3">MA.JE_S09-001881</strain>
    </source>
</reference>
<evidence type="ECO:0000313" key="3">
    <source>
        <dbReference type="EMBL" id="HAF6368809.1"/>
    </source>
</evidence>
<protein>
    <submittedName>
        <fullName evidence="3">DUF2726 domain-containing protein</fullName>
    </submittedName>
</protein>
<gene>
    <name evidence="3" type="ORF">G8N11_001643</name>
</gene>
<evidence type="ECO:0000256" key="1">
    <source>
        <dbReference type="SAM" id="Phobius"/>
    </source>
</evidence>
<dbReference type="Gene3D" id="3.40.960.10">
    <property type="entry name" value="VSR Endonuclease"/>
    <property type="match status" value="1"/>
</dbReference>
<comment type="caution">
    <text evidence="3">The sequence shown here is derived from an EMBL/GenBank/DDBJ whole genome shotgun (WGS) entry which is preliminary data.</text>
</comment>
<feature type="transmembrane region" description="Helical" evidence="1">
    <location>
        <begin position="12"/>
        <end position="31"/>
    </location>
</feature>
<proteinExistence type="predicted"/>
<reference evidence="3" key="1">
    <citation type="journal article" date="2018" name="Genome Biol.">
        <title>SKESA: strategic k-mer extension for scrupulous assemblies.</title>
        <authorList>
            <person name="Souvorov A."/>
            <person name="Agarwala R."/>
            <person name="Lipman D.J."/>
        </authorList>
    </citation>
    <scope>NUCLEOTIDE SEQUENCE</scope>
    <source>
        <strain evidence="3">MA.JE_S09-001881</strain>
    </source>
</reference>
<dbReference type="AlphaFoldDB" id="A0A750KKJ7"/>
<dbReference type="Pfam" id="PF10881">
    <property type="entry name" value="DUF2726"/>
    <property type="match status" value="1"/>
</dbReference>
<feature type="domain" description="DUF2726" evidence="2">
    <location>
        <begin position="63"/>
        <end position="170"/>
    </location>
</feature>
<name>A0A750KKJ7_SALER</name>